<dbReference type="PRINTS" id="PR00732">
    <property type="entry name" value="GLHYDRLASE4"/>
</dbReference>
<dbReference type="EMBL" id="JAKXMK010000003">
    <property type="protein sequence ID" value="MCH6164747.1"/>
    <property type="molecule type" value="Genomic_DNA"/>
</dbReference>
<evidence type="ECO:0000256" key="4">
    <source>
        <dbReference type="ARBA" id="ARBA00023027"/>
    </source>
</evidence>
<dbReference type="PANTHER" id="PTHR32092">
    <property type="entry name" value="6-PHOSPHO-BETA-GLUCOSIDASE-RELATED"/>
    <property type="match status" value="1"/>
</dbReference>
<evidence type="ECO:0000313" key="9">
    <source>
        <dbReference type="EMBL" id="MCH6164747.1"/>
    </source>
</evidence>
<evidence type="ECO:0000256" key="2">
    <source>
        <dbReference type="ARBA" id="ARBA00022723"/>
    </source>
</evidence>
<organism evidence="9 10">
    <name type="scientific">Pseudonocardia alaniniphila</name>
    <dbReference type="NCBI Taxonomy" id="75291"/>
    <lineage>
        <taxon>Bacteria</taxon>
        <taxon>Bacillati</taxon>
        <taxon>Actinomycetota</taxon>
        <taxon>Actinomycetes</taxon>
        <taxon>Pseudonocardiales</taxon>
        <taxon>Pseudonocardiaceae</taxon>
        <taxon>Pseudonocardia</taxon>
    </lineage>
</organism>
<keyword evidence="3 7" id="KW-0378">Hydrolase</keyword>
<comment type="caution">
    <text evidence="9">The sequence shown here is derived from an EMBL/GenBank/DDBJ whole genome shotgun (WGS) entry which is preliminary data.</text>
</comment>
<feature type="domain" description="Glycosyl hydrolase family 4 C-terminal" evidence="8">
    <location>
        <begin position="195"/>
        <end position="428"/>
    </location>
</feature>
<keyword evidence="5" id="KW-0464">Manganese</keyword>
<dbReference type="Pfam" id="PF11975">
    <property type="entry name" value="Glyco_hydro_4C"/>
    <property type="match status" value="1"/>
</dbReference>
<keyword evidence="2" id="KW-0479">Metal-binding</keyword>
<proteinExistence type="inferred from homology"/>
<accession>A0ABS9T898</accession>
<keyword evidence="4 7" id="KW-0520">NAD</keyword>
<dbReference type="PANTHER" id="PTHR32092:SF5">
    <property type="entry name" value="6-PHOSPHO-BETA-GLUCOSIDASE"/>
    <property type="match status" value="1"/>
</dbReference>
<protein>
    <submittedName>
        <fullName evidence="9">6-phospho-beta-glucosidase</fullName>
    </submittedName>
</protein>
<keyword evidence="10" id="KW-1185">Reference proteome</keyword>
<evidence type="ECO:0000256" key="7">
    <source>
        <dbReference type="RuleBase" id="RU361152"/>
    </source>
</evidence>
<dbReference type="InterPro" id="IPR001088">
    <property type="entry name" value="Glyco_hydro_4"/>
</dbReference>
<evidence type="ECO:0000259" key="8">
    <source>
        <dbReference type="Pfam" id="PF11975"/>
    </source>
</evidence>
<dbReference type="PROSITE" id="PS01324">
    <property type="entry name" value="GLYCOSYL_HYDROL_F4"/>
    <property type="match status" value="1"/>
</dbReference>
<dbReference type="InterPro" id="IPR036291">
    <property type="entry name" value="NAD(P)-bd_dom_sf"/>
</dbReference>
<name>A0ABS9T898_9PSEU</name>
<reference evidence="9 10" key="1">
    <citation type="submission" date="2022-03" db="EMBL/GenBank/DDBJ databases">
        <title>Pseudonocardia alaer sp. nov., a novel actinomycete isolated from reed forest soil.</title>
        <authorList>
            <person name="Wang L."/>
        </authorList>
    </citation>
    <scope>NUCLEOTIDE SEQUENCE [LARGE SCALE GENOMIC DNA]</scope>
    <source>
        <strain evidence="9 10">Y-16303</strain>
    </source>
</reference>
<evidence type="ECO:0000256" key="6">
    <source>
        <dbReference type="ARBA" id="ARBA00023295"/>
    </source>
</evidence>
<dbReference type="InterPro" id="IPR015955">
    <property type="entry name" value="Lactate_DH/Glyco_Ohase_4_C"/>
</dbReference>
<dbReference type="Gene3D" id="3.90.110.10">
    <property type="entry name" value="Lactate dehydrogenase/glycoside hydrolase, family 4, C-terminal"/>
    <property type="match status" value="1"/>
</dbReference>
<dbReference type="InterPro" id="IPR019802">
    <property type="entry name" value="GlycHydrolase_4_CS"/>
</dbReference>
<evidence type="ECO:0000256" key="3">
    <source>
        <dbReference type="ARBA" id="ARBA00022801"/>
    </source>
</evidence>
<dbReference type="SUPFAM" id="SSF56327">
    <property type="entry name" value="LDH C-terminal domain-like"/>
    <property type="match status" value="1"/>
</dbReference>
<dbReference type="Proteomes" id="UP001299970">
    <property type="component" value="Unassembled WGS sequence"/>
</dbReference>
<evidence type="ECO:0000313" key="10">
    <source>
        <dbReference type="Proteomes" id="UP001299970"/>
    </source>
</evidence>
<evidence type="ECO:0000256" key="5">
    <source>
        <dbReference type="ARBA" id="ARBA00023211"/>
    </source>
</evidence>
<gene>
    <name evidence="9" type="ORF">MMF94_03535</name>
</gene>
<dbReference type="RefSeq" id="WP_241034775.1">
    <property type="nucleotide sequence ID" value="NZ_BAAAJF010000009.1"/>
</dbReference>
<evidence type="ECO:0000256" key="1">
    <source>
        <dbReference type="ARBA" id="ARBA00010141"/>
    </source>
</evidence>
<dbReference type="Pfam" id="PF02056">
    <property type="entry name" value="Glyco_hydro_4"/>
    <property type="match status" value="1"/>
</dbReference>
<comment type="similarity">
    <text evidence="1 7">Belongs to the glycosyl hydrolase 4 family.</text>
</comment>
<keyword evidence="6 7" id="KW-0326">Glycosidase</keyword>
<dbReference type="Gene3D" id="3.40.50.720">
    <property type="entry name" value="NAD(P)-binding Rossmann-like Domain"/>
    <property type="match status" value="1"/>
</dbReference>
<dbReference type="InterPro" id="IPR022616">
    <property type="entry name" value="Glyco_hydro_4_C"/>
</dbReference>
<comment type="cofactor">
    <cofactor evidence="7">
        <name>NAD(+)</name>
        <dbReference type="ChEBI" id="CHEBI:57540"/>
    </cofactor>
    <text evidence="7">Binds 1 NAD(+) per subunit.</text>
</comment>
<dbReference type="SUPFAM" id="SSF51735">
    <property type="entry name" value="NAD(P)-binding Rossmann-fold domains"/>
    <property type="match status" value="1"/>
</dbReference>
<sequence length="459" mass="48148">MRLTVLGGGGFRVPLVYAALAGGSPVTEVVLHDVVPSRLAAIRAVLARMERPGAPAVHTTTDLNEALRGARFVFSAIRVDGLAGRTVDERVALAHGLLGQETVGAGGIAYGLRTVPVAVRVAQRVAEVAPRAWVINFTNPAGMITEAMQRVLGERVVGICDSPVGLAQRALRAVEGMGLRDAPAGGEGGGLGVGYVGLNHLGWLRTLRVNGVDRLPDLLADDSALRTIEEVRLMGADWVRTVGALPNEYLYYFYRTPEAVAAIRSEPITRGEFLAEQQARFYDAAATADPEDALRRWSRTRDERDATYMAESRRASGAGAREAADVAAGGYQQVALELMTALAGGSPRMLILNVRNGSAVPGLPAAAVVEVPCMVGPHGVTPLATDPLPGSMLGLLQQVKAVEQDTIEAAFTGSVTLAVRAFAQHPLVGSVSVARELVAAYRAALPGVAAVLGPGRLRS</sequence>